<comment type="caution">
    <text evidence="2">The sequence shown here is derived from an EMBL/GenBank/DDBJ whole genome shotgun (WGS) entry which is preliminary data.</text>
</comment>
<gene>
    <name evidence="2" type="ORF">ACFPKY_09995</name>
</gene>
<dbReference type="RefSeq" id="WP_345172545.1">
    <property type="nucleotide sequence ID" value="NZ_BAABFQ010000003.1"/>
</dbReference>
<keyword evidence="1" id="KW-0812">Transmembrane</keyword>
<evidence type="ECO:0000256" key="1">
    <source>
        <dbReference type="SAM" id="Phobius"/>
    </source>
</evidence>
<sequence>MYAALWRLLPGPLWLKVIEALVLAGILVWVLLVWVFPAVEPLLPFDRIAVGD</sequence>
<dbReference type="Proteomes" id="UP001595956">
    <property type="component" value="Unassembled WGS sequence"/>
</dbReference>
<keyword evidence="3" id="KW-1185">Reference proteome</keyword>
<proteinExistence type="predicted"/>
<organism evidence="2 3">
    <name type="scientific">Nocardioides caricicola</name>
    <dbReference type="NCBI Taxonomy" id="634770"/>
    <lineage>
        <taxon>Bacteria</taxon>
        <taxon>Bacillati</taxon>
        <taxon>Actinomycetota</taxon>
        <taxon>Actinomycetes</taxon>
        <taxon>Propionibacteriales</taxon>
        <taxon>Nocardioidaceae</taxon>
        <taxon>Nocardioides</taxon>
    </lineage>
</organism>
<accession>A0ABW0MZT5</accession>
<reference evidence="3" key="1">
    <citation type="journal article" date="2019" name="Int. J. Syst. Evol. Microbiol.">
        <title>The Global Catalogue of Microorganisms (GCM) 10K type strain sequencing project: providing services to taxonomists for standard genome sequencing and annotation.</title>
        <authorList>
            <consortium name="The Broad Institute Genomics Platform"/>
            <consortium name="The Broad Institute Genome Sequencing Center for Infectious Disease"/>
            <person name="Wu L."/>
            <person name="Ma J."/>
        </authorList>
    </citation>
    <scope>NUCLEOTIDE SEQUENCE [LARGE SCALE GENOMIC DNA]</scope>
    <source>
        <strain evidence="3">KACC 13778</strain>
    </source>
</reference>
<keyword evidence="1" id="KW-1133">Transmembrane helix</keyword>
<evidence type="ECO:0000313" key="2">
    <source>
        <dbReference type="EMBL" id="MFC5493435.1"/>
    </source>
</evidence>
<keyword evidence="1" id="KW-0472">Membrane</keyword>
<name>A0ABW0MZT5_9ACTN</name>
<evidence type="ECO:0008006" key="4">
    <source>
        <dbReference type="Google" id="ProtNLM"/>
    </source>
</evidence>
<dbReference type="EMBL" id="JBHSMD010000002">
    <property type="protein sequence ID" value="MFC5493435.1"/>
    <property type="molecule type" value="Genomic_DNA"/>
</dbReference>
<feature type="transmembrane region" description="Helical" evidence="1">
    <location>
        <begin position="20"/>
        <end position="39"/>
    </location>
</feature>
<protein>
    <recommendedName>
        <fullName evidence="4">ABC transporter permease</fullName>
    </recommendedName>
</protein>
<evidence type="ECO:0000313" key="3">
    <source>
        <dbReference type="Proteomes" id="UP001595956"/>
    </source>
</evidence>